<dbReference type="Pfam" id="PF02148">
    <property type="entry name" value="zf-UBP"/>
    <property type="match status" value="1"/>
</dbReference>
<dbReference type="GO" id="GO:0005829">
    <property type="term" value="C:cytosol"/>
    <property type="evidence" value="ECO:0007669"/>
    <property type="project" value="TreeGrafter"/>
</dbReference>
<dbReference type="GO" id="GO:0016579">
    <property type="term" value="P:protein deubiquitination"/>
    <property type="evidence" value="ECO:0007669"/>
    <property type="project" value="InterPro"/>
</dbReference>
<feature type="region of interest" description="Disordered" evidence="13">
    <location>
        <begin position="636"/>
        <end position="658"/>
    </location>
</feature>
<keyword evidence="8 12" id="KW-0788">Thiol protease</keyword>
<dbReference type="SUPFAM" id="SSF57850">
    <property type="entry name" value="RING/U-box"/>
    <property type="match status" value="1"/>
</dbReference>
<dbReference type="InterPro" id="IPR018200">
    <property type="entry name" value="USP_CS"/>
</dbReference>
<reference evidence="16" key="1">
    <citation type="submission" date="2020-01" db="EMBL/GenBank/DDBJ databases">
        <authorList>
            <person name="Mishra B."/>
        </authorList>
    </citation>
    <scope>NUCLEOTIDE SEQUENCE [LARGE SCALE GENOMIC DNA]</scope>
</reference>
<dbReference type="GO" id="GO:0004843">
    <property type="term" value="F:cysteine-type deubiquitinase activity"/>
    <property type="evidence" value="ECO:0007669"/>
    <property type="project" value="UniProtKB-UniRule"/>
</dbReference>
<keyword evidence="17" id="KW-1185">Reference proteome</keyword>
<evidence type="ECO:0000256" key="1">
    <source>
        <dbReference type="ARBA" id="ARBA00000707"/>
    </source>
</evidence>
<evidence type="ECO:0000256" key="6">
    <source>
        <dbReference type="ARBA" id="ARBA00022786"/>
    </source>
</evidence>
<dbReference type="InterPro" id="IPR001394">
    <property type="entry name" value="Peptidase_C19_UCH"/>
</dbReference>
<dbReference type="PROSITE" id="PS00972">
    <property type="entry name" value="USP_1"/>
    <property type="match status" value="1"/>
</dbReference>
<dbReference type="AlphaFoldDB" id="A0A6D2K5L4"/>
<dbReference type="SUPFAM" id="SSF54001">
    <property type="entry name" value="Cysteine proteinases"/>
    <property type="match status" value="1"/>
</dbReference>
<dbReference type="GO" id="GO:0005634">
    <property type="term" value="C:nucleus"/>
    <property type="evidence" value="ECO:0007669"/>
    <property type="project" value="TreeGrafter"/>
</dbReference>
<keyword evidence="7 12" id="KW-0378">Hydrolase</keyword>
<feature type="domain" description="UBP-type" evidence="15">
    <location>
        <begin position="30"/>
        <end position="154"/>
    </location>
</feature>
<evidence type="ECO:0000313" key="17">
    <source>
        <dbReference type="Proteomes" id="UP000467841"/>
    </source>
</evidence>
<feature type="domain" description="USP" evidence="14">
    <location>
        <begin position="192"/>
        <end position="787"/>
    </location>
</feature>
<keyword evidence="4" id="KW-0479">Metal-binding</keyword>
<evidence type="ECO:0000256" key="2">
    <source>
        <dbReference type="ARBA" id="ARBA00009085"/>
    </source>
</evidence>
<feature type="region of interest" description="Disordered" evidence="13">
    <location>
        <begin position="297"/>
        <end position="319"/>
    </location>
</feature>
<evidence type="ECO:0000256" key="7">
    <source>
        <dbReference type="ARBA" id="ARBA00022801"/>
    </source>
</evidence>
<dbReference type="GO" id="GO:0006508">
    <property type="term" value="P:proteolysis"/>
    <property type="evidence" value="ECO:0007669"/>
    <property type="project" value="UniProtKB-KW"/>
</dbReference>
<keyword evidence="6 12" id="KW-0833">Ubl conjugation pathway</keyword>
<dbReference type="InterPro" id="IPR050164">
    <property type="entry name" value="Peptidase_C19"/>
</dbReference>
<evidence type="ECO:0000256" key="5">
    <source>
        <dbReference type="ARBA" id="ARBA00022771"/>
    </source>
</evidence>
<evidence type="ECO:0000256" key="8">
    <source>
        <dbReference type="ARBA" id="ARBA00022807"/>
    </source>
</evidence>
<evidence type="ECO:0000256" key="4">
    <source>
        <dbReference type="ARBA" id="ARBA00022723"/>
    </source>
</evidence>
<dbReference type="Proteomes" id="UP000467841">
    <property type="component" value="Unassembled WGS sequence"/>
</dbReference>
<dbReference type="PANTHER" id="PTHR24006:SF781">
    <property type="entry name" value="LD34905P"/>
    <property type="match status" value="1"/>
</dbReference>
<dbReference type="InterPro" id="IPR001607">
    <property type="entry name" value="Znf_UBP"/>
</dbReference>
<dbReference type="PROSITE" id="PS50271">
    <property type="entry name" value="ZF_UBP"/>
    <property type="match status" value="1"/>
</dbReference>
<evidence type="ECO:0000256" key="11">
    <source>
        <dbReference type="PROSITE-ProRule" id="PRU00502"/>
    </source>
</evidence>
<evidence type="ECO:0000256" key="10">
    <source>
        <dbReference type="ARBA" id="ARBA00058678"/>
    </source>
</evidence>
<dbReference type="InterPro" id="IPR028889">
    <property type="entry name" value="USP"/>
</dbReference>
<comment type="catalytic activity">
    <reaction evidence="1 12">
        <text>Thiol-dependent hydrolysis of ester, thioester, amide, peptide and isopeptide bonds formed by the C-terminal Gly of ubiquitin (a 76-residue protein attached to proteins as an intracellular targeting signal).</text>
        <dbReference type="EC" id="3.4.19.12"/>
    </reaction>
</comment>
<evidence type="ECO:0000256" key="3">
    <source>
        <dbReference type="ARBA" id="ARBA00022670"/>
    </source>
</evidence>
<comment type="similarity">
    <text evidence="2 12">Belongs to the peptidase C19 family.</text>
</comment>
<dbReference type="Gene3D" id="3.30.40.10">
    <property type="entry name" value="Zinc/RING finger domain, C3HC4 (zinc finger)"/>
    <property type="match status" value="1"/>
</dbReference>
<evidence type="ECO:0000256" key="9">
    <source>
        <dbReference type="ARBA" id="ARBA00022833"/>
    </source>
</evidence>
<organism evidence="16 17">
    <name type="scientific">Microthlaspi erraticum</name>
    <dbReference type="NCBI Taxonomy" id="1685480"/>
    <lineage>
        <taxon>Eukaryota</taxon>
        <taxon>Viridiplantae</taxon>
        <taxon>Streptophyta</taxon>
        <taxon>Embryophyta</taxon>
        <taxon>Tracheophyta</taxon>
        <taxon>Spermatophyta</taxon>
        <taxon>Magnoliopsida</taxon>
        <taxon>eudicotyledons</taxon>
        <taxon>Gunneridae</taxon>
        <taxon>Pentapetalae</taxon>
        <taxon>rosids</taxon>
        <taxon>malvids</taxon>
        <taxon>Brassicales</taxon>
        <taxon>Brassicaceae</taxon>
        <taxon>Coluteocarpeae</taxon>
        <taxon>Microthlaspi</taxon>
    </lineage>
</organism>
<dbReference type="InterPro" id="IPR038765">
    <property type="entry name" value="Papain-like_cys_pep_sf"/>
</dbReference>
<protein>
    <recommendedName>
        <fullName evidence="12">Ubiquitin carboxyl-terminal hydrolase</fullName>
        <ecNumber evidence="12">3.4.19.12</ecNumber>
    </recommendedName>
</protein>
<keyword evidence="5 11" id="KW-0863">Zinc-finger</keyword>
<dbReference type="GO" id="GO:0008270">
    <property type="term" value="F:zinc ion binding"/>
    <property type="evidence" value="ECO:0007669"/>
    <property type="project" value="UniProtKB-KW"/>
</dbReference>
<dbReference type="EMBL" id="CACVBM020001418">
    <property type="protein sequence ID" value="CAA7049499.1"/>
    <property type="molecule type" value="Genomic_DNA"/>
</dbReference>
<gene>
    <name evidence="16" type="ORF">MERR_LOCUS36734</name>
</gene>
<dbReference type="PANTHER" id="PTHR24006">
    <property type="entry name" value="UBIQUITIN CARBOXYL-TERMINAL HYDROLASE"/>
    <property type="match status" value="1"/>
</dbReference>
<dbReference type="EC" id="3.4.19.12" evidence="12"/>
<dbReference type="SMART" id="SM00290">
    <property type="entry name" value="ZnF_UBP"/>
    <property type="match status" value="1"/>
</dbReference>
<proteinExistence type="inferred from homology"/>
<evidence type="ECO:0000256" key="12">
    <source>
        <dbReference type="RuleBase" id="RU366025"/>
    </source>
</evidence>
<dbReference type="InterPro" id="IPR013083">
    <property type="entry name" value="Znf_RING/FYVE/PHD"/>
</dbReference>
<dbReference type="PROSITE" id="PS50235">
    <property type="entry name" value="USP_3"/>
    <property type="match status" value="1"/>
</dbReference>
<dbReference type="Gene3D" id="3.90.70.10">
    <property type="entry name" value="Cysteine proteinases"/>
    <property type="match status" value="2"/>
</dbReference>
<dbReference type="Pfam" id="PF00443">
    <property type="entry name" value="UCH"/>
    <property type="match status" value="1"/>
</dbReference>
<dbReference type="FunFam" id="3.30.40.10:FF:000900">
    <property type="entry name" value="Ubiquitinyl hydrolase 1"/>
    <property type="match status" value="1"/>
</dbReference>
<comment type="caution">
    <text evidence="16">The sequence shown here is derived from an EMBL/GenBank/DDBJ whole genome shotgun (WGS) entry which is preliminary data.</text>
</comment>
<evidence type="ECO:0000256" key="13">
    <source>
        <dbReference type="SAM" id="MobiDB-lite"/>
    </source>
</evidence>
<name>A0A6D2K5L4_9BRAS</name>
<sequence>MNQPAMVSDKVTKQSEQSEEIAEEAVAKQRSCVHFDKCVDLDKLLKVIKSCQEIKCGECKQGVRVKEKKILSFLDSPKKAIWVCLECGYYSCGDAGLPTGGNSHVVKHMRMTRHRLVMQCERPKLRWCFSCQSLVPFDKEENGVKKDLLLEVVKAIKERCPRSGSSRSICGEIKTLEGSSVSRARDGYYDVRGLVNLGNTCFFNSVLQNLLSLDQLRDHLLKDDDLYGGGPLVSSLKRLFEETESEVGSMFKSVINPRDFFGSVCCKAPQFKGFQQHDSHELLRCLLDGLSMEESSLRKKLDGDGDDNDDDTSSPPTLIDSIFGGEISSTVSCLECGHSSKVYEPFLDLSLPLPSKKQTLSPVKVLKNPETETETNMEVDSCWLDLFGTATSSTKTEGGDQSFKGSRRETLMHDNDARETDARAMQSKKDIAVSWIDEARFLGYPDKWYDEARVLGFPDPWYDDDEELPLLVADSQALCMPCKDNISNDDKAVAESKGEALSSSVSGGNEQNVVDYVDFSDFFDEPEVSEEPSKAGCEAPSSFLSGKHEQNIDDEAIGSLFDDDEDYSDHEVVVLDDSDSPVSVDRCLAQFTKTEVLSEDNAWHCENCCNNLKLQLLREGIKAKEHGDSLASDAIMGDLDTKQPPITSSATESDKKEDETIVSVKRAASKRVLVNKAPPVLTIHLKRFSQNARGRLSKLSGHVDFKEFIDLGQYMDSRLTEEDKPLYRLSGVVVHSGIMGTGHYVAYVRGGHKDSSVWYHASDSYVRRVSFEEVLSSEAYLLFYRRI</sequence>
<keyword evidence="9" id="KW-0862">Zinc</keyword>
<dbReference type="CDD" id="cd02667">
    <property type="entry name" value="Peptidase_C19K"/>
    <property type="match status" value="1"/>
</dbReference>
<evidence type="ECO:0000259" key="15">
    <source>
        <dbReference type="PROSITE" id="PS50271"/>
    </source>
</evidence>
<dbReference type="OrthoDB" id="2020758at2759"/>
<accession>A0A6D2K5L4</accession>
<keyword evidence="3 12" id="KW-0645">Protease</keyword>
<evidence type="ECO:0000259" key="14">
    <source>
        <dbReference type="PROSITE" id="PS50235"/>
    </source>
</evidence>
<evidence type="ECO:0000313" key="16">
    <source>
        <dbReference type="EMBL" id="CAA7049499.1"/>
    </source>
</evidence>
<dbReference type="PROSITE" id="PS00973">
    <property type="entry name" value="USP_2"/>
    <property type="match status" value="1"/>
</dbReference>
<comment type="function">
    <text evidence="10">Recognizes and hydrolyzes the peptide bond at the C-terminal Gly of ubiquitin. Involved in the processing of poly-ubiquitin precursors as well as that of ubiquitinated proteins. Is involved in resistance to the arginine analog canavanine (CAN).</text>
</comment>